<comment type="caution">
    <text evidence="2">The sequence shown here is derived from an EMBL/GenBank/DDBJ whole genome shotgun (WGS) entry which is preliminary data.</text>
</comment>
<evidence type="ECO:0000259" key="1">
    <source>
        <dbReference type="Pfam" id="PF02953"/>
    </source>
</evidence>
<dbReference type="Proteomes" id="UP000664991">
    <property type="component" value="Unassembled WGS sequence"/>
</dbReference>
<gene>
    <name evidence="2" type="ORF">JEQ12_018865</name>
</gene>
<accession>A0A836ADC4</accession>
<dbReference type="AlphaFoldDB" id="A0A836ADC4"/>
<evidence type="ECO:0000313" key="2">
    <source>
        <dbReference type="EMBL" id="KAG5205615.1"/>
    </source>
</evidence>
<evidence type="ECO:0000313" key="3">
    <source>
        <dbReference type="Proteomes" id="UP000664991"/>
    </source>
</evidence>
<protein>
    <recommendedName>
        <fullName evidence="1">Tim10-like domain-containing protein</fullName>
    </recommendedName>
</protein>
<dbReference type="Gene3D" id="1.10.287.810">
    <property type="entry name" value="Mitochondrial import inner membrane translocase subunit tim13 like domains"/>
    <property type="match status" value="1"/>
</dbReference>
<dbReference type="InterPro" id="IPR004217">
    <property type="entry name" value="Tim10-like"/>
</dbReference>
<proteinExistence type="predicted"/>
<sequence>MTQQNSPEQQLLERLLSSPLRFDISKDNSMTGVTIEESQDNEWNQTMRGAKINWANPPTVQNGLVPGHHPCEHQAPQPLPCVSVYQNNPALGELIKREETAYTNRKTLTNTFNFCSQPIQLKIVNHGWFESVDAMQKRWKKEYKSFHCEETVHTRIEVGNSSGMSALPPHYKEAELSKGKSMCLDRCVSKYLDIHDRMGKKLTELSMQDEELLKRVQQSSGPV</sequence>
<dbReference type="InterPro" id="IPR035427">
    <property type="entry name" value="Tim10-like_dom_sf"/>
</dbReference>
<organism evidence="2 3">
    <name type="scientific">Ovis aries</name>
    <name type="common">Sheep</name>
    <dbReference type="NCBI Taxonomy" id="9940"/>
    <lineage>
        <taxon>Eukaryota</taxon>
        <taxon>Metazoa</taxon>
        <taxon>Chordata</taxon>
        <taxon>Craniata</taxon>
        <taxon>Vertebrata</taxon>
        <taxon>Euteleostomi</taxon>
        <taxon>Mammalia</taxon>
        <taxon>Eutheria</taxon>
        <taxon>Laurasiatheria</taxon>
        <taxon>Artiodactyla</taxon>
        <taxon>Ruminantia</taxon>
        <taxon>Pecora</taxon>
        <taxon>Bovidae</taxon>
        <taxon>Caprinae</taxon>
        <taxon>Ovis</taxon>
    </lineage>
</organism>
<dbReference type="EMBL" id="JAEMGP010000008">
    <property type="protein sequence ID" value="KAG5205615.1"/>
    <property type="molecule type" value="Genomic_DNA"/>
</dbReference>
<dbReference type="SUPFAM" id="SSF144122">
    <property type="entry name" value="Tim10-like"/>
    <property type="match status" value="1"/>
</dbReference>
<feature type="domain" description="Tim10-like" evidence="1">
    <location>
        <begin position="170"/>
        <end position="203"/>
    </location>
</feature>
<dbReference type="Pfam" id="PF02953">
    <property type="entry name" value="zf-Tim10_DDP"/>
    <property type="match status" value="1"/>
</dbReference>
<name>A0A836ADC4_SHEEP</name>
<reference evidence="2 3" key="1">
    <citation type="submission" date="2020-12" db="EMBL/GenBank/DDBJ databases">
        <title>De novo assembly of Tibetan sheep genome.</title>
        <authorList>
            <person name="Li X."/>
        </authorList>
    </citation>
    <scope>NUCLEOTIDE SEQUENCE [LARGE SCALE GENOMIC DNA]</scope>
    <source>
        <tissue evidence="2">Heart</tissue>
    </source>
</reference>